<dbReference type="Gene3D" id="1.10.10.10">
    <property type="entry name" value="Winged helix-like DNA-binding domain superfamily/Winged helix DNA-binding domain"/>
    <property type="match status" value="1"/>
</dbReference>
<reference evidence="1 2" key="1">
    <citation type="submission" date="2020-04" db="EMBL/GenBank/DDBJ databases">
        <title>Gordonia sp. nov. TBRC 11910.</title>
        <authorList>
            <person name="Suriyachadkun C."/>
        </authorList>
    </citation>
    <scope>NUCLEOTIDE SEQUENCE [LARGE SCALE GENOMIC DNA]</scope>
    <source>
        <strain evidence="1 2">TBRC 11910</strain>
    </source>
</reference>
<comment type="caution">
    <text evidence="1">The sequence shown here is derived from an EMBL/GenBank/DDBJ whole genome shotgun (WGS) entry which is preliminary data.</text>
</comment>
<proteinExistence type="predicted"/>
<dbReference type="Proteomes" id="UP000550729">
    <property type="component" value="Unassembled WGS sequence"/>
</dbReference>
<evidence type="ECO:0000313" key="1">
    <source>
        <dbReference type="EMBL" id="NMO03471.1"/>
    </source>
</evidence>
<organism evidence="1 2">
    <name type="scientific">Gordonia asplenii</name>
    <dbReference type="NCBI Taxonomy" id="2725283"/>
    <lineage>
        <taxon>Bacteria</taxon>
        <taxon>Bacillati</taxon>
        <taxon>Actinomycetota</taxon>
        <taxon>Actinomycetes</taxon>
        <taxon>Mycobacteriales</taxon>
        <taxon>Gordoniaceae</taxon>
        <taxon>Gordonia</taxon>
    </lineage>
</organism>
<dbReference type="EMBL" id="JABBNB010000023">
    <property type="protein sequence ID" value="NMO03471.1"/>
    <property type="molecule type" value="Genomic_DNA"/>
</dbReference>
<accession>A0A848L4F5</accession>
<sequence length="198" mass="21336">MPDHARTQTPDILVVGDGTALDYAVVALVEKCGYLAEVVEPEALRVTTPRVAIFRTDAQLRRVIAALDGAGRVTLVGLAPSPMSRTNAGVRPVIWLRGPHADSALGRILHDYVGAATDLSDRVHISFREREVLSSYVLGATVEVTAAAHHIAVSTVKTHYRRVAERYGEAGRPVTNKTQLLVEMVADGWVIPGRSNVA</sequence>
<dbReference type="GO" id="GO:0003677">
    <property type="term" value="F:DNA binding"/>
    <property type="evidence" value="ECO:0007669"/>
    <property type="project" value="InterPro"/>
</dbReference>
<protein>
    <submittedName>
        <fullName evidence="1">LuxR family transcriptional regulator</fullName>
    </submittedName>
</protein>
<dbReference type="SUPFAM" id="SSF46894">
    <property type="entry name" value="C-terminal effector domain of the bipartite response regulators"/>
    <property type="match status" value="1"/>
</dbReference>
<name>A0A848L4F5_9ACTN</name>
<dbReference type="AlphaFoldDB" id="A0A848L4F5"/>
<keyword evidence="2" id="KW-1185">Reference proteome</keyword>
<gene>
    <name evidence="1" type="ORF">HH308_19845</name>
</gene>
<dbReference type="GO" id="GO:0006355">
    <property type="term" value="P:regulation of DNA-templated transcription"/>
    <property type="evidence" value="ECO:0007669"/>
    <property type="project" value="InterPro"/>
</dbReference>
<dbReference type="InterPro" id="IPR016032">
    <property type="entry name" value="Sig_transdc_resp-reg_C-effctor"/>
</dbReference>
<dbReference type="InterPro" id="IPR036388">
    <property type="entry name" value="WH-like_DNA-bd_sf"/>
</dbReference>
<dbReference type="RefSeq" id="WP_170195976.1">
    <property type="nucleotide sequence ID" value="NZ_JABBNB010000023.1"/>
</dbReference>
<evidence type="ECO:0000313" key="2">
    <source>
        <dbReference type="Proteomes" id="UP000550729"/>
    </source>
</evidence>